<dbReference type="EMBL" id="JACXXP010000072">
    <property type="protein sequence ID" value="MBD3907339.1"/>
    <property type="molecule type" value="Genomic_DNA"/>
</dbReference>
<accession>A0A9Q3UYK0</accession>
<evidence type="ECO:0000313" key="2">
    <source>
        <dbReference type="EMBL" id="MCC9036348.1"/>
    </source>
</evidence>
<proteinExistence type="predicted"/>
<evidence type="ECO:0000313" key="3">
    <source>
        <dbReference type="Proteomes" id="UP000603715"/>
    </source>
</evidence>
<dbReference type="Proteomes" id="UP000603715">
    <property type="component" value="Unassembled WGS sequence"/>
</dbReference>
<protein>
    <submittedName>
        <fullName evidence="2">Uncharacterized protein</fullName>
    </submittedName>
</protein>
<name>A0A9Q3UYK0_9FLAO</name>
<evidence type="ECO:0000313" key="1">
    <source>
        <dbReference type="EMBL" id="MBD3907339.1"/>
    </source>
</evidence>
<dbReference type="RefSeq" id="WP_191181677.1">
    <property type="nucleotide sequence ID" value="NZ_JACXXP010000072.1"/>
</dbReference>
<gene>
    <name evidence="1" type="ORF">IEW27_22465</name>
    <name evidence="2" type="ORF">LNP80_19200</name>
</gene>
<evidence type="ECO:0000313" key="4">
    <source>
        <dbReference type="Proteomes" id="UP001107960"/>
    </source>
</evidence>
<reference evidence="3" key="2">
    <citation type="submission" date="2023-07" db="EMBL/GenBank/DDBJ databases">
        <title>Description of novel Chryseobacterium sp. strain C-2.</title>
        <authorList>
            <person name="Saticioglu I.B."/>
        </authorList>
    </citation>
    <scope>NUCLEOTIDE SEQUENCE [LARGE SCALE GENOMIC DNA]</scope>
    <source>
        <strain evidence="3">C-2</strain>
    </source>
</reference>
<dbReference type="EMBL" id="JAJJML010000001">
    <property type="protein sequence ID" value="MCC9036348.1"/>
    <property type="molecule type" value="Genomic_DNA"/>
</dbReference>
<keyword evidence="3" id="KW-1185">Reference proteome</keyword>
<reference evidence="2" key="1">
    <citation type="submission" date="2021-11" db="EMBL/GenBank/DDBJ databases">
        <title>Description of novel Chryseobacterium species.</title>
        <authorList>
            <person name="Saticioglu I.B."/>
            <person name="Ay H."/>
            <person name="Altun S."/>
            <person name="Duman M."/>
        </authorList>
    </citation>
    <scope>NUCLEOTIDE SEQUENCE</scope>
    <source>
        <strain evidence="2">C-39</strain>
    </source>
</reference>
<reference evidence="1" key="3">
    <citation type="submission" date="2024-05" db="EMBL/GenBank/DDBJ databases">
        <title>Description of novel Chryseobacterium sp. strain C-2.</title>
        <authorList>
            <person name="Saticioglu I.B."/>
        </authorList>
    </citation>
    <scope>NUCLEOTIDE SEQUENCE</scope>
    <source>
        <strain evidence="1">C-2</strain>
    </source>
</reference>
<sequence length="531" mass="60124">MSRTRIVKGKYVKTVGGNYNISAEGNVFSSAGGQVQEKGFDNGVSYGSFERIGSNVNEDFEISFSLSKDKMYSTVVPFGILDFKGNYENANFAFNYSLLLSNVDSLEFKILNEDGTTLFAITNLPEIVVTARRLPKLSQDITDKKPEYNLSNPIRVWDWKSVFDPYNTSSSDYTKIGSYVIFWDGFNNDNIYDSSKFNNKKLKAVITASKNGKEKSKEVEFSTKYDEVEWVDVKIDKSNKKIDTTLRVNLKDGGAEGLKCSSHLAGVRDETRWVESCPWDKIPTTSIIAGKPPIKIRTRSFADLEKLAIDGLNYHWGRNKNHAAAKDVKIVGESYEVFTNAINTQDNAMDDVDLMYNTNYFWGRSNNPGCVSGFKSFLANIAQYIPYVPLSETIYYNVGYVNNVYKAESHFLFKESWFYIDDVPLYKNGKSKVDMEYSYTCAHEIGHTILRAFSEHGGGSADYSYEHKGSSGYSDTKPVSEGGVSYPTHGEIDVMKYFNNTPYFLNYDFERIVAEDKDILGLIWLTKLKIK</sequence>
<organism evidence="2 4">
    <name type="scientific">Chryseobacterium muglaense</name>
    <dbReference type="NCBI Taxonomy" id="2893752"/>
    <lineage>
        <taxon>Bacteria</taxon>
        <taxon>Pseudomonadati</taxon>
        <taxon>Bacteroidota</taxon>
        <taxon>Flavobacteriia</taxon>
        <taxon>Flavobacteriales</taxon>
        <taxon>Weeksellaceae</taxon>
        <taxon>Chryseobacterium group</taxon>
        <taxon>Chryseobacterium</taxon>
    </lineage>
</organism>
<comment type="caution">
    <text evidence="2">The sequence shown here is derived from an EMBL/GenBank/DDBJ whole genome shotgun (WGS) entry which is preliminary data.</text>
</comment>
<dbReference type="Proteomes" id="UP001107960">
    <property type="component" value="Unassembled WGS sequence"/>
</dbReference>
<dbReference type="AlphaFoldDB" id="A0A9Q3UYK0"/>